<gene>
    <name evidence="1" type="ORF">N47_A12260</name>
</gene>
<proteinExistence type="predicted"/>
<dbReference type="AlphaFoldDB" id="E1Y9F3"/>
<organism evidence="1">
    <name type="scientific">uncultured Desulfobacterium sp</name>
    <dbReference type="NCBI Taxonomy" id="201089"/>
    <lineage>
        <taxon>Bacteria</taxon>
        <taxon>Pseudomonadati</taxon>
        <taxon>Thermodesulfobacteriota</taxon>
        <taxon>Desulfobacteria</taxon>
        <taxon>Desulfobacterales</taxon>
        <taxon>Desulfobacteriaceae</taxon>
        <taxon>Desulfobacterium</taxon>
        <taxon>environmental samples</taxon>
    </lineage>
</organism>
<accession>E1Y9F3</accession>
<sequence length="88" mass="10599">MKDKRGLYYYPFPQNQKVRMYVNKSKDEICFRLWNNDDSKLWEEHGWVPYSAIKQAIPLYDGSKFNPNEAYDIEIARSLIAENESFRK</sequence>
<evidence type="ECO:0000313" key="1">
    <source>
        <dbReference type="EMBL" id="CBX27197.1"/>
    </source>
</evidence>
<name>E1Y9F3_9BACT</name>
<dbReference type="EMBL" id="FR695864">
    <property type="protein sequence ID" value="CBX27197.1"/>
    <property type="molecule type" value="Genomic_DNA"/>
</dbReference>
<reference evidence="1" key="1">
    <citation type="journal article" date="2011" name="Environ. Microbiol.">
        <title>Genomic insights into the metabolic potential of the polycyclic aromatic hydrocarbon degrading sulfate-reducing Deltaproteobacterium N47.</title>
        <authorList>
            <person name="Bergmann F."/>
            <person name="Selesi D."/>
            <person name="Weinmaier T."/>
            <person name="Tischler P."/>
            <person name="Rattei T."/>
            <person name="Meckenstock R.U."/>
        </authorList>
    </citation>
    <scope>NUCLEOTIDE SEQUENCE</scope>
</reference>
<protein>
    <submittedName>
        <fullName evidence="1">Uncharacterized protein</fullName>
    </submittedName>
</protein>